<comment type="cofactor">
    <cofactor evidence="1">
        <name>Zn(2+)</name>
        <dbReference type="ChEBI" id="CHEBI:29105"/>
    </cofactor>
</comment>
<accession>A0A2U1CRP5</accession>
<dbReference type="STRING" id="1231391.GCA_000308195_03572"/>
<dbReference type="AlphaFoldDB" id="A0A2U1CRP5"/>
<dbReference type="SUPFAM" id="SSF63411">
    <property type="entry name" value="LuxS/MPP-like metallohydrolase"/>
    <property type="match status" value="4"/>
</dbReference>
<dbReference type="InterPro" id="IPR007863">
    <property type="entry name" value="Peptidase_M16_C"/>
</dbReference>
<dbReference type="GO" id="GO:0046872">
    <property type="term" value="F:metal ion binding"/>
    <property type="evidence" value="ECO:0007669"/>
    <property type="project" value="InterPro"/>
</dbReference>
<evidence type="ECO:0000259" key="5">
    <source>
        <dbReference type="Pfam" id="PF00675"/>
    </source>
</evidence>
<evidence type="ECO:0000256" key="4">
    <source>
        <dbReference type="SAM" id="SignalP"/>
    </source>
</evidence>
<dbReference type="Proteomes" id="UP000246145">
    <property type="component" value="Unassembled WGS sequence"/>
</dbReference>
<evidence type="ECO:0000256" key="1">
    <source>
        <dbReference type="ARBA" id="ARBA00001947"/>
    </source>
</evidence>
<evidence type="ECO:0000259" key="6">
    <source>
        <dbReference type="Pfam" id="PF05193"/>
    </source>
</evidence>
<comment type="similarity">
    <text evidence="2 3">Belongs to the peptidase M16 family.</text>
</comment>
<sequence>MGHYFSRFFIFCLLLVGGFVPAMAAQAPDTLPAGVTRGPSVEGTTEYVLPNGLRVVLTPDPSKPNVTVNMTYLVGSRHENYGQTGMAHLLEHMLFRGTPSLPNALAEFSRRGLRANGSTSTDRTNYYASFAADPETLEWFIRWQADAMVNATISQEDLDAEMTVVRNEMESGENNPFQILMQKMQAAAFQWHSYGKSTIGARSDIEQVDIEQLRQFYRLHYQPDNAVLIISGQFETNAVLNVIVDAFKDIPRPKRTLPREYTVEPVQDGERLVTLRRQGGSPFVASMFHIPAVGDPSFTLLDLGADMLSDTPSGRLYQALVPQKLGASVFGFARPMAQPGYALFGVQLEPGMDTRKALDALTDSLGTVGKKPFEEEQLKRIKNKWMTGWNQIYADPVSLTDALSDAAGAGDWRLFFLRRDQVEEATLDAVQAATEKYLVPSNRTDGMFLPTAKPVRAPLPPPVDLDALLHDYTGNGAAGSSIEAFDPSPASIDAATLREPLDLPNGTVQLALLPKATRGDRVQATLLVQFANAEQLKGKRTIAQVTADMLQRGTDELSRQQIEDRFDALQADVSFDGSAGNLSVQMSTVGENLPALVQAVLDVVRHASFPADQLAEYQRQASASIQSSMDDPMSLASQAISRHSNPWPRDDVRYAPTFEESLEDIAAISRPDLLRFHEQFYGAGTIRFSAVGAFEPDAVRDALAKGLSGWRKAPPYTRVDDPFHAVPPEDFNIDTPDKANAFYLAFQPLKLQDTDDRFPALYLANYLLGSSETSRLWNRVRVQDGLSYNVRSQFDASSFEPSGSWQIYAIFAPENSARLRSAIQDELGKAIEQGFTEQEVKDGVDALLKLRRLARTRDSVLASAWINYLQLDRTFAWSQQMDDALAALTADQVNQALKSVLKPDGFSTALAADADKQKQEKAGGK</sequence>
<dbReference type="PROSITE" id="PS00143">
    <property type="entry name" value="INSULINASE"/>
    <property type="match status" value="1"/>
</dbReference>
<feature type="domain" description="Peptidase M16 C-terminal" evidence="6">
    <location>
        <begin position="208"/>
        <end position="383"/>
    </location>
</feature>
<feature type="domain" description="Peptidase M16 N-terminal" evidence="5">
    <location>
        <begin position="54"/>
        <end position="200"/>
    </location>
</feature>
<dbReference type="Pfam" id="PF00675">
    <property type="entry name" value="Peptidase_M16"/>
    <property type="match status" value="1"/>
</dbReference>
<comment type="caution">
    <text evidence="7">The sequence shown here is derived from an EMBL/GenBank/DDBJ whole genome shotgun (WGS) entry which is preliminary data.</text>
</comment>
<dbReference type="GO" id="GO:0004222">
    <property type="term" value="F:metalloendopeptidase activity"/>
    <property type="evidence" value="ECO:0007669"/>
    <property type="project" value="InterPro"/>
</dbReference>
<dbReference type="InterPro" id="IPR011249">
    <property type="entry name" value="Metalloenz_LuxS/M16"/>
</dbReference>
<dbReference type="InterPro" id="IPR050361">
    <property type="entry name" value="MPP/UQCRC_Complex"/>
</dbReference>
<feature type="signal peptide" evidence="4">
    <location>
        <begin position="1"/>
        <end position="24"/>
    </location>
</feature>
<dbReference type="RefSeq" id="WP_116517628.1">
    <property type="nucleotide sequence ID" value="NZ_JACCEX010000001.1"/>
</dbReference>
<organism evidence="7 8">
    <name type="scientific">Pusillimonas noertemannii</name>
    <dbReference type="NCBI Taxonomy" id="305977"/>
    <lineage>
        <taxon>Bacteria</taxon>
        <taxon>Pseudomonadati</taxon>
        <taxon>Pseudomonadota</taxon>
        <taxon>Betaproteobacteria</taxon>
        <taxon>Burkholderiales</taxon>
        <taxon>Alcaligenaceae</taxon>
        <taxon>Pusillimonas</taxon>
    </lineage>
</organism>
<dbReference type="EMBL" id="QEKO01000001">
    <property type="protein sequence ID" value="PVY68543.1"/>
    <property type="molecule type" value="Genomic_DNA"/>
</dbReference>
<evidence type="ECO:0000313" key="7">
    <source>
        <dbReference type="EMBL" id="PVY68543.1"/>
    </source>
</evidence>
<gene>
    <name evidence="7" type="ORF">C7440_0949</name>
</gene>
<keyword evidence="7" id="KW-0378">Hydrolase</keyword>
<proteinExistence type="inferred from homology"/>
<keyword evidence="8" id="KW-1185">Reference proteome</keyword>
<dbReference type="GO" id="GO:0006508">
    <property type="term" value="P:proteolysis"/>
    <property type="evidence" value="ECO:0007669"/>
    <property type="project" value="UniProtKB-KW"/>
</dbReference>
<dbReference type="PANTHER" id="PTHR11851:SF49">
    <property type="entry name" value="MITOCHONDRIAL-PROCESSING PEPTIDASE SUBUNIT ALPHA"/>
    <property type="match status" value="1"/>
</dbReference>
<keyword evidence="7" id="KW-0645">Protease</keyword>
<evidence type="ECO:0000256" key="2">
    <source>
        <dbReference type="ARBA" id="ARBA00007261"/>
    </source>
</evidence>
<feature type="domain" description="Peptidase M16 C-terminal" evidence="6">
    <location>
        <begin position="668"/>
        <end position="846"/>
    </location>
</feature>
<feature type="chain" id="PRO_5015680088" evidence="4">
    <location>
        <begin position="25"/>
        <end position="925"/>
    </location>
</feature>
<dbReference type="Gene3D" id="3.30.830.10">
    <property type="entry name" value="Metalloenzyme, LuxS/M16 peptidase-like"/>
    <property type="match status" value="4"/>
</dbReference>
<protein>
    <submittedName>
        <fullName evidence="7">Zinc protease</fullName>
    </submittedName>
</protein>
<dbReference type="Pfam" id="PF05193">
    <property type="entry name" value="Peptidase_M16_C"/>
    <property type="match status" value="2"/>
</dbReference>
<keyword evidence="4" id="KW-0732">Signal</keyword>
<dbReference type="InterPro" id="IPR011765">
    <property type="entry name" value="Pept_M16_N"/>
</dbReference>
<evidence type="ECO:0000313" key="8">
    <source>
        <dbReference type="Proteomes" id="UP000246145"/>
    </source>
</evidence>
<dbReference type="OrthoDB" id="9811314at2"/>
<dbReference type="PANTHER" id="PTHR11851">
    <property type="entry name" value="METALLOPROTEASE"/>
    <property type="match status" value="1"/>
</dbReference>
<reference evidence="7 8" key="1">
    <citation type="submission" date="2018-04" db="EMBL/GenBank/DDBJ databases">
        <title>Genomic Encyclopedia of Type Strains, Phase IV (KMG-IV): sequencing the most valuable type-strain genomes for metagenomic binning, comparative biology and taxonomic classification.</title>
        <authorList>
            <person name="Goeker M."/>
        </authorList>
    </citation>
    <scope>NUCLEOTIDE SEQUENCE [LARGE SCALE GENOMIC DNA]</scope>
    <source>
        <strain evidence="7 8">DSM 10065</strain>
    </source>
</reference>
<name>A0A2U1CRP5_9BURK</name>
<dbReference type="InterPro" id="IPR001431">
    <property type="entry name" value="Pept_M16_Zn_BS"/>
</dbReference>
<evidence type="ECO:0000256" key="3">
    <source>
        <dbReference type="RuleBase" id="RU004447"/>
    </source>
</evidence>